<evidence type="ECO:0000256" key="2">
    <source>
        <dbReference type="SAM" id="SignalP"/>
    </source>
</evidence>
<reference evidence="3" key="1">
    <citation type="submission" date="2014-12" db="EMBL/GenBank/DDBJ databases">
        <title>Insight into the proteome of Arion vulgaris.</title>
        <authorList>
            <person name="Aradska J."/>
            <person name="Bulat T."/>
            <person name="Smidak R."/>
            <person name="Sarate P."/>
            <person name="Gangsoo J."/>
            <person name="Sialana F."/>
            <person name="Bilban M."/>
            <person name="Lubec G."/>
        </authorList>
    </citation>
    <scope>NUCLEOTIDE SEQUENCE</scope>
    <source>
        <tissue evidence="3">Skin</tissue>
    </source>
</reference>
<sequence>MAKWTSILAVACIFLLASSLAAPKQKTKYADSEENSSVVKDEEHQQIDPPQAPPPTHAKPSDPE</sequence>
<evidence type="ECO:0000256" key="1">
    <source>
        <dbReference type="SAM" id="MobiDB-lite"/>
    </source>
</evidence>
<protein>
    <submittedName>
        <fullName evidence="3">Uncharacterized protein</fullName>
    </submittedName>
</protein>
<dbReference type="EMBL" id="HACG01021994">
    <property type="protein sequence ID" value="CEK68859.1"/>
    <property type="molecule type" value="Transcribed_RNA"/>
</dbReference>
<proteinExistence type="predicted"/>
<feature type="signal peptide" evidence="2">
    <location>
        <begin position="1"/>
        <end position="21"/>
    </location>
</feature>
<accession>A0A0B6ZJR1</accession>
<feature type="region of interest" description="Disordered" evidence="1">
    <location>
        <begin position="24"/>
        <end position="64"/>
    </location>
</feature>
<name>A0A0B6ZJR1_9EUPU</name>
<gene>
    <name evidence="3" type="primary">ORF67989</name>
</gene>
<feature type="chain" id="PRO_5002123804" evidence="2">
    <location>
        <begin position="22"/>
        <end position="64"/>
    </location>
</feature>
<keyword evidence="2" id="KW-0732">Signal</keyword>
<evidence type="ECO:0000313" key="3">
    <source>
        <dbReference type="EMBL" id="CEK68859.1"/>
    </source>
</evidence>
<organism evidence="3">
    <name type="scientific">Arion vulgaris</name>
    <dbReference type="NCBI Taxonomy" id="1028688"/>
    <lineage>
        <taxon>Eukaryota</taxon>
        <taxon>Metazoa</taxon>
        <taxon>Spiralia</taxon>
        <taxon>Lophotrochozoa</taxon>
        <taxon>Mollusca</taxon>
        <taxon>Gastropoda</taxon>
        <taxon>Heterobranchia</taxon>
        <taxon>Euthyneura</taxon>
        <taxon>Panpulmonata</taxon>
        <taxon>Eupulmonata</taxon>
        <taxon>Stylommatophora</taxon>
        <taxon>Helicina</taxon>
        <taxon>Arionoidea</taxon>
        <taxon>Arionidae</taxon>
        <taxon>Arion</taxon>
    </lineage>
</organism>
<dbReference type="AlphaFoldDB" id="A0A0B6ZJR1"/>